<name>A0AAW4SQ50_9BACE</name>
<accession>A0AAW4SQ50</accession>
<comment type="caution">
    <text evidence="1">The sequence shown here is derived from an EMBL/GenBank/DDBJ whole genome shotgun (WGS) entry which is preliminary data.</text>
</comment>
<dbReference type="EMBL" id="JAIWYE010000011">
    <property type="protein sequence ID" value="MCA4702615.1"/>
    <property type="molecule type" value="Genomic_DNA"/>
</dbReference>
<dbReference type="AlphaFoldDB" id="A0AAW4SQ50"/>
<dbReference type="RefSeq" id="WP_225450518.1">
    <property type="nucleotide sequence ID" value="NZ_JAIWXB010000009.1"/>
</dbReference>
<sequence>MKPENNETSVIVTEQKVAKEVESDNIGIKPQGSATPDSNVSAKDITAVEGGNLLRVSVSASEMEQSDLEMDKEESVQVTGTATFNEEKAEIEFPNADKEVEQKYGMMKNDFEQNVNVEKESTSAPTELLINGGSMDDGISQAETLEVNGLVEEKGNGLKKTKGKEKNRLTSGQIVALSVLMGWGYSFGKLKINRALNRNALKKKIKSIKLYGIVSPCLVTTAQVCLDAGLEIVSFDGIPITKDTPNLDKILIIIDGAHRHVATMEINSMLRKGEEMKENYYYLPLTTKYKVMELLREANVVTKPWAGSDFLTSLIMSREEAAENEMLIWVQAKLEKSGDTAIWEWATLNKSVPSKSKLIKAAGTDEKADAMFRNISDSSKFERGKSIYDAFAKIFAESILGCKFFPEWVIDKLSKLDYMSGPKAAEHLIDFASKLNRQDAERIESIKGADKAQNVKNELDSLYNERMKEPESPVM</sequence>
<organism evidence="1 2">
    <name type="scientific">Bacteroides xylanisolvens</name>
    <dbReference type="NCBI Taxonomy" id="371601"/>
    <lineage>
        <taxon>Bacteria</taxon>
        <taxon>Pseudomonadati</taxon>
        <taxon>Bacteroidota</taxon>
        <taxon>Bacteroidia</taxon>
        <taxon>Bacteroidales</taxon>
        <taxon>Bacteroidaceae</taxon>
        <taxon>Bacteroides</taxon>
    </lineage>
</organism>
<evidence type="ECO:0000313" key="2">
    <source>
        <dbReference type="Proteomes" id="UP001198461"/>
    </source>
</evidence>
<evidence type="ECO:0000313" key="1">
    <source>
        <dbReference type="EMBL" id="MCA4702615.1"/>
    </source>
</evidence>
<proteinExistence type="predicted"/>
<dbReference type="Proteomes" id="UP001198461">
    <property type="component" value="Unassembled WGS sequence"/>
</dbReference>
<gene>
    <name evidence="1" type="ORF">LD004_03170</name>
</gene>
<reference evidence="1" key="1">
    <citation type="submission" date="2023-08" db="EMBL/GenBank/DDBJ databases">
        <title>Mucin Metabolism Genes Underlie the Key Renovations of Bacteroides xylanisolvens Genomes in Captive Great Apes.</title>
        <authorList>
            <person name="Nishida A.H."/>
        </authorList>
    </citation>
    <scope>NUCLEOTIDE SEQUENCE</scope>
    <source>
        <strain evidence="1">P13.H9</strain>
    </source>
</reference>
<protein>
    <submittedName>
        <fullName evidence="1">Uncharacterized protein</fullName>
    </submittedName>
</protein>